<dbReference type="Pfam" id="PF03184">
    <property type="entry name" value="DDE_1"/>
    <property type="match status" value="1"/>
</dbReference>
<evidence type="ECO:0000313" key="5">
    <source>
        <dbReference type="Proteomes" id="UP000007819"/>
    </source>
</evidence>
<evidence type="ECO:0000256" key="1">
    <source>
        <dbReference type="ARBA" id="ARBA00004123"/>
    </source>
</evidence>
<dbReference type="Gene3D" id="3.30.420.10">
    <property type="entry name" value="Ribonuclease H-like superfamily/Ribonuclease H"/>
    <property type="match status" value="1"/>
</dbReference>
<dbReference type="InterPro" id="IPR036397">
    <property type="entry name" value="RNaseH_sf"/>
</dbReference>
<organism evidence="4 5">
    <name type="scientific">Acyrthosiphon pisum</name>
    <name type="common">Pea aphid</name>
    <dbReference type="NCBI Taxonomy" id="7029"/>
    <lineage>
        <taxon>Eukaryota</taxon>
        <taxon>Metazoa</taxon>
        <taxon>Ecdysozoa</taxon>
        <taxon>Arthropoda</taxon>
        <taxon>Hexapoda</taxon>
        <taxon>Insecta</taxon>
        <taxon>Pterygota</taxon>
        <taxon>Neoptera</taxon>
        <taxon>Paraneoptera</taxon>
        <taxon>Hemiptera</taxon>
        <taxon>Sternorrhyncha</taxon>
        <taxon>Aphidomorpha</taxon>
        <taxon>Aphidoidea</taxon>
        <taxon>Aphididae</taxon>
        <taxon>Macrosiphini</taxon>
        <taxon>Acyrthosiphon</taxon>
    </lineage>
</organism>
<dbReference type="GeneID" id="100569966"/>
<feature type="domain" description="DDE-1" evidence="2">
    <location>
        <begin position="213"/>
        <end position="379"/>
    </location>
</feature>
<dbReference type="PANTHER" id="PTHR19303">
    <property type="entry name" value="TRANSPOSON"/>
    <property type="match status" value="1"/>
</dbReference>
<reference evidence="5" key="1">
    <citation type="submission" date="2010-06" db="EMBL/GenBank/DDBJ databases">
        <authorList>
            <person name="Jiang H."/>
            <person name="Abraham K."/>
            <person name="Ali S."/>
            <person name="Alsbrooks S.L."/>
            <person name="Anim B.N."/>
            <person name="Anosike U.S."/>
            <person name="Attaway T."/>
            <person name="Bandaranaike D.P."/>
            <person name="Battles P.K."/>
            <person name="Bell S.N."/>
            <person name="Bell A.V."/>
            <person name="Beltran B."/>
            <person name="Bickham C."/>
            <person name="Bustamante Y."/>
            <person name="Caleb T."/>
            <person name="Canada A."/>
            <person name="Cardenas V."/>
            <person name="Carter K."/>
            <person name="Chacko J."/>
            <person name="Chandrabose M.N."/>
            <person name="Chavez D."/>
            <person name="Chavez A."/>
            <person name="Chen L."/>
            <person name="Chu H.-S."/>
            <person name="Claassen K.J."/>
            <person name="Cockrell R."/>
            <person name="Collins M."/>
            <person name="Cooper J.A."/>
            <person name="Cree A."/>
            <person name="Curry S.M."/>
            <person name="Da Y."/>
            <person name="Dao M.D."/>
            <person name="Das B."/>
            <person name="Davila M.-L."/>
            <person name="Davy-Carroll L."/>
            <person name="Denson S."/>
            <person name="Dinh H."/>
            <person name="Ebong V.E."/>
            <person name="Edwards J.R."/>
            <person name="Egan A."/>
            <person name="El-Daye J."/>
            <person name="Escobedo L."/>
            <person name="Fernandez S."/>
            <person name="Fernando P.R."/>
            <person name="Flagg N."/>
            <person name="Forbes L.D."/>
            <person name="Fowler R.G."/>
            <person name="Fu Q."/>
            <person name="Gabisi R.A."/>
            <person name="Ganer J."/>
            <person name="Garbino Pronczuk A."/>
            <person name="Garcia R.M."/>
            <person name="Garner T."/>
            <person name="Garrett T.E."/>
            <person name="Gonzalez D.A."/>
            <person name="Hamid H."/>
            <person name="Hawkins E.S."/>
            <person name="Hirani K."/>
            <person name="Hogues M.E."/>
            <person name="Hollins B."/>
            <person name="Hsiao C.-H."/>
            <person name="Jabil R."/>
            <person name="James M.L."/>
            <person name="Jhangiani S.N."/>
            <person name="Johnson B."/>
            <person name="Johnson Q."/>
            <person name="Joshi V."/>
            <person name="Kalu J.B."/>
            <person name="Kam C."/>
            <person name="Kashfia A."/>
            <person name="Keebler J."/>
            <person name="Kisamo H."/>
            <person name="Kovar C.L."/>
            <person name="Lago L.A."/>
            <person name="Lai C.-Y."/>
            <person name="Laidlaw J."/>
            <person name="Lara F."/>
            <person name="Le T.-K."/>
            <person name="Lee S.L."/>
            <person name="Legall F.H."/>
            <person name="Lemon S.J."/>
            <person name="Lewis L.R."/>
            <person name="Li B."/>
            <person name="Liu Y."/>
            <person name="Liu Y.-S."/>
            <person name="Lopez J."/>
            <person name="Lozado R.J."/>
            <person name="Lu J."/>
            <person name="Madu R.C."/>
            <person name="Maheshwari M."/>
            <person name="Maheshwari R."/>
            <person name="Malloy K."/>
            <person name="Martinez E."/>
            <person name="Mathew T."/>
            <person name="Mercado I.C."/>
            <person name="Mercado C."/>
            <person name="Meyer B."/>
            <person name="Montgomery K."/>
            <person name="Morgan M.B."/>
            <person name="Munidasa M."/>
            <person name="Nazareth L.V."/>
            <person name="Nelson J."/>
            <person name="Ng B.M."/>
            <person name="Nguyen N.B."/>
            <person name="Nguyen P.Q."/>
            <person name="Nguyen T."/>
            <person name="Obregon M."/>
            <person name="Okwuonu G.O."/>
            <person name="Onwere C.G."/>
            <person name="Orozco G."/>
            <person name="Parra A."/>
            <person name="Patel S."/>
            <person name="Patil S."/>
            <person name="Perez A."/>
            <person name="Perez Y."/>
            <person name="Pham C."/>
            <person name="Primus E.L."/>
            <person name="Pu L.-L."/>
            <person name="Puazo M."/>
            <person name="Qin X."/>
            <person name="Quiroz J.B."/>
            <person name="Reese J."/>
            <person name="Richards S."/>
            <person name="Rives C.M."/>
            <person name="Robberts R."/>
            <person name="Ruiz S.J."/>
            <person name="Ruiz M.J."/>
            <person name="Santibanez J."/>
            <person name="Schneider B.W."/>
            <person name="Sisson I."/>
            <person name="Smith M."/>
            <person name="Sodergren E."/>
            <person name="Song X.-Z."/>
            <person name="Song B.B."/>
            <person name="Summersgill H."/>
            <person name="Thelus R."/>
            <person name="Thornton R.D."/>
            <person name="Trejos Z.Y."/>
            <person name="Usmani K."/>
            <person name="Vattathil S."/>
            <person name="Villasana D."/>
            <person name="Walker D.L."/>
            <person name="Wang S."/>
            <person name="Wang K."/>
            <person name="White C.S."/>
            <person name="Williams A.C."/>
            <person name="Williamson J."/>
            <person name="Wilson K."/>
            <person name="Woghiren I.O."/>
            <person name="Woodworth J.R."/>
            <person name="Worley K.C."/>
            <person name="Wright R.A."/>
            <person name="Wu W."/>
            <person name="Young L."/>
            <person name="Zhang L."/>
            <person name="Zhang J."/>
            <person name="Zhu Y."/>
            <person name="Muzny D.M."/>
            <person name="Weinstock G."/>
            <person name="Gibbs R.A."/>
        </authorList>
    </citation>
    <scope>NUCLEOTIDE SEQUENCE [LARGE SCALE GENOMIC DNA]</scope>
    <source>
        <strain evidence="5">LSR1</strain>
    </source>
</reference>
<name>A0A8R1W463_ACYPI</name>
<dbReference type="Pfam" id="PF05225">
    <property type="entry name" value="HTH_psq"/>
    <property type="match status" value="1"/>
</dbReference>
<dbReference type="InterPro" id="IPR007889">
    <property type="entry name" value="HTH_Psq"/>
</dbReference>
<dbReference type="InterPro" id="IPR004875">
    <property type="entry name" value="DDE_SF_endonuclease_dom"/>
</dbReference>
<dbReference type="GO" id="GO:0005634">
    <property type="term" value="C:nucleus"/>
    <property type="evidence" value="ECO:0007669"/>
    <property type="project" value="UniProtKB-SubCell"/>
</dbReference>
<dbReference type="GO" id="GO:0003677">
    <property type="term" value="F:DNA binding"/>
    <property type="evidence" value="ECO:0007669"/>
    <property type="project" value="InterPro"/>
</dbReference>
<dbReference type="SUPFAM" id="SSF46689">
    <property type="entry name" value="Homeodomain-like"/>
    <property type="match status" value="1"/>
</dbReference>
<accession>A0A8R1W463</accession>
<proteinExistence type="predicted"/>
<dbReference type="AlphaFoldDB" id="A0A8R1W463"/>
<dbReference type="KEGG" id="api:100569966"/>
<dbReference type="EnsemblMetazoa" id="XM_003241590.4">
    <property type="protein sequence ID" value="XP_003241638.1"/>
    <property type="gene ID" value="LOC100569966"/>
</dbReference>
<dbReference type="Gene3D" id="1.10.10.60">
    <property type="entry name" value="Homeodomain-like"/>
    <property type="match status" value="1"/>
</dbReference>
<reference evidence="4" key="2">
    <citation type="submission" date="2022-06" db="UniProtKB">
        <authorList>
            <consortium name="EnsemblMetazoa"/>
        </authorList>
    </citation>
    <scope>IDENTIFICATION</scope>
</reference>
<dbReference type="InterPro" id="IPR050863">
    <property type="entry name" value="CenT-Element_Derived"/>
</dbReference>
<evidence type="ECO:0000259" key="3">
    <source>
        <dbReference type="Pfam" id="PF05225"/>
    </source>
</evidence>
<feature type="domain" description="HTH psq-type" evidence="3">
    <location>
        <begin position="17"/>
        <end position="60"/>
    </location>
</feature>
<protein>
    <submittedName>
        <fullName evidence="4">Uncharacterized protein</fullName>
    </submittedName>
</protein>
<keyword evidence="5" id="KW-1185">Reference proteome</keyword>
<sequence length="688" mass="78193">MVRSYVRKTKKGDAYTKEQLLQATNAITSKQMTVSFAARLYRIPRTTLYDHINKRRGMKSTTKGRNTALSPAVEKSLAQSLTIMEKYGHGLSRTEVLTLVGNYVNDNNLVTPFKGGYPGHDWWIGFSSRHKLSLKKPQVVENARKKACDPFIIYNYFDLLWETMTDLGIVNRPDRIWNLDETSFCLDPSKTKTVGPIGQPSTRTTHGSGRDNTSVLMACSADGKKGPPLIIFKGKNIWDRWITQQSEFPDTTYAATSNGWMEREVFVNYFEKSFLKTTNPSPANPILLIYDGHSSHVDLKLVEIARNNNVTIILLPPHSSHLLQPMDLSVFKSIKTVWDQRLCSWNRSHQGQKLPKQDLSRIICSIWAQLDTKIIENGFRKAGIYPFNRNAVDKSKFDPISLSRWEVSNTQENNQTTDDQTSTTEMYNDLVIYNEASTSTCIASNNNFNSNQASTSTEKNAETEILNNSKSFEELLLISMKQVAVEKTTRKQVTSGATVITSEEVINILKAKEQEKDKPKNNKKKKQSEEVVNEEVVNEEEIQDVIDINLNQPNENLNISFVSGVSEISDLLNELEREEEDLAEEGYMFRTKNCVDDWVLIKYKLEGKSAKSLHYVGIIKEVFDGKHKIKFVKLKSENKHSTTFVYPIADDIDEVSESDIICSLPKPTIGRRGQLVFGITFSQYNLKK</sequence>
<evidence type="ECO:0000313" key="4">
    <source>
        <dbReference type="EnsemblMetazoa" id="XP_003241638.1"/>
    </source>
</evidence>
<dbReference type="InterPro" id="IPR009057">
    <property type="entry name" value="Homeodomain-like_sf"/>
</dbReference>
<dbReference type="Proteomes" id="UP000007819">
    <property type="component" value="Chromosome A1"/>
</dbReference>
<dbReference type="OrthoDB" id="6629014at2759"/>
<dbReference type="RefSeq" id="XP_003241638.1">
    <property type="nucleotide sequence ID" value="XM_003241590.3"/>
</dbReference>
<dbReference type="PANTHER" id="PTHR19303:SF74">
    <property type="entry name" value="POGO TRANSPOSABLE ELEMENT WITH KRAB DOMAIN"/>
    <property type="match status" value="1"/>
</dbReference>
<evidence type="ECO:0000259" key="2">
    <source>
        <dbReference type="Pfam" id="PF03184"/>
    </source>
</evidence>
<comment type="subcellular location">
    <subcellularLocation>
        <location evidence="1">Nucleus</location>
    </subcellularLocation>
</comment>